<dbReference type="InterPro" id="IPR017871">
    <property type="entry name" value="ABC_transporter-like_CS"/>
</dbReference>
<dbReference type="InterPro" id="IPR027417">
    <property type="entry name" value="P-loop_NTPase"/>
</dbReference>
<gene>
    <name evidence="9" type="ORF">V9T40_005464</name>
</gene>
<dbReference type="PROSITE" id="PS00211">
    <property type="entry name" value="ABC_TRANSPORTER_1"/>
    <property type="match status" value="1"/>
</dbReference>
<dbReference type="GO" id="GO:0016887">
    <property type="term" value="F:ATP hydrolysis activity"/>
    <property type="evidence" value="ECO:0007669"/>
    <property type="project" value="InterPro"/>
</dbReference>
<name>A0AAN9TF56_9HEMI</name>
<comment type="subcellular location">
    <subcellularLocation>
        <location evidence="1">Membrane</location>
        <topology evidence="1">Multi-pass membrane protein</topology>
    </subcellularLocation>
</comment>
<dbReference type="Gene3D" id="3.40.50.300">
    <property type="entry name" value="P-loop containing nucleotide triphosphate hydrolases"/>
    <property type="match status" value="1"/>
</dbReference>
<evidence type="ECO:0000256" key="2">
    <source>
        <dbReference type="ARBA" id="ARBA00022692"/>
    </source>
</evidence>
<evidence type="ECO:0000256" key="3">
    <source>
        <dbReference type="ARBA" id="ARBA00022741"/>
    </source>
</evidence>
<dbReference type="InterPro" id="IPR003439">
    <property type="entry name" value="ABC_transporter-like_ATP-bd"/>
</dbReference>
<feature type="transmembrane region" description="Helical" evidence="7">
    <location>
        <begin position="585"/>
        <end position="607"/>
    </location>
</feature>
<feature type="transmembrane region" description="Helical" evidence="7">
    <location>
        <begin position="521"/>
        <end position="547"/>
    </location>
</feature>
<feature type="transmembrane region" description="Helical" evidence="7">
    <location>
        <begin position="473"/>
        <end position="500"/>
    </location>
</feature>
<evidence type="ECO:0000256" key="6">
    <source>
        <dbReference type="ARBA" id="ARBA00023136"/>
    </source>
</evidence>
<dbReference type="SMART" id="SM00382">
    <property type="entry name" value="AAA"/>
    <property type="match status" value="1"/>
</dbReference>
<dbReference type="GO" id="GO:0005524">
    <property type="term" value="F:ATP binding"/>
    <property type="evidence" value="ECO:0007669"/>
    <property type="project" value="UniProtKB-KW"/>
</dbReference>
<evidence type="ECO:0000313" key="10">
    <source>
        <dbReference type="Proteomes" id="UP001367676"/>
    </source>
</evidence>
<keyword evidence="3" id="KW-0547">Nucleotide-binding</keyword>
<organism evidence="9 10">
    <name type="scientific">Parthenolecanium corni</name>
    <dbReference type="NCBI Taxonomy" id="536013"/>
    <lineage>
        <taxon>Eukaryota</taxon>
        <taxon>Metazoa</taxon>
        <taxon>Ecdysozoa</taxon>
        <taxon>Arthropoda</taxon>
        <taxon>Hexapoda</taxon>
        <taxon>Insecta</taxon>
        <taxon>Pterygota</taxon>
        <taxon>Neoptera</taxon>
        <taxon>Paraneoptera</taxon>
        <taxon>Hemiptera</taxon>
        <taxon>Sternorrhyncha</taxon>
        <taxon>Coccoidea</taxon>
        <taxon>Coccidae</taxon>
        <taxon>Parthenolecanium</taxon>
    </lineage>
</organism>
<accession>A0AAN9TF56</accession>
<evidence type="ECO:0000256" key="1">
    <source>
        <dbReference type="ARBA" id="ARBA00004141"/>
    </source>
</evidence>
<dbReference type="InterPro" id="IPR013525">
    <property type="entry name" value="ABC2_TM"/>
</dbReference>
<reference evidence="9 10" key="1">
    <citation type="submission" date="2024-03" db="EMBL/GenBank/DDBJ databases">
        <title>Adaptation during the transition from Ophiocordyceps entomopathogen to insect associate is accompanied by gene loss and intensified selection.</title>
        <authorList>
            <person name="Ward C.M."/>
            <person name="Onetto C.A."/>
            <person name="Borneman A.R."/>
        </authorList>
    </citation>
    <scope>NUCLEOTIDE SEQUENCE [LARGE SCALE GENOMIC DNA]</scope>
    <source>
        <strain evidence="9">AWRI1</strain>
        <tissue evidence="9">Single Adult Female</tissue>
    </source>
</reference>
<keyword evidence="5 7" id="KW-1133">Transmembrane helix</keyword>
<dbReference type="PANTHER" id="PTHR43038:SF3">
    <property type="entry name" value="ABC TRANSPORTER G FAMILY MEMBER 20 ISOFORM X1"/>
    <property type="match status" value="1"/>
</dbReference>
<dbReference type="Pfam" id="PF12698">
    <property type="entry name" value="ABC2_membrane_3"/>
    <property type="match status" value="1"/>
</dbReference>
<feature type="transmembrane region" description="Helical" evidence="7">
    <location>
        <begin position="645"/>
        <end position="665"/>
    </location>
</feature>
<proteinExistence type="predicted"/>
<dbReference type="GO" id="GO:0016020">
    <property type="term" value="C:membrane"/>
    <property type="evidence" value="ECO:0007669"/>
    <property type="project" value="UniProtKB-SubCell"/>
</dbReference>
<keyword evidence="6 7" id="KW-0472">Membrane</keyword>
<feature type="transmembrane region" description="Helical" evidence="7">
    <location>
        <begin position="553"/>
        <end position="578"/>
    </location>
</feature>
<protein>
    <recommendedName>
        <fullName evidence="8">ABC transporter domain-containing protein</fullName>
    </recommendedName>
</protein>
<keyword evidence="10" id="KW-1185">Reference proteome</keyword>
<dbReference type="PROSITE" id="PS50893">
    <property type="entry name" value="ABC_TRANSPORTER_2"/>
    <property type="match status" value="1"/>
</dbReference>
<evidence type="ECO:0000256" key="4">
    <source>
        <dbReference type="ARBA" id="ARBA00022840"/>
    </source>
</evidence>
<evidence type="ECO:0000256" key="7">
    <source>
        <dbReference type="SAM" id="Phobius"/>
    </source>
</evidence>
<dbReference type="EMBL" id="JBBCAQ010000023">
    <property type="protein sequence ID" value="KAK7588219.1"/>
    <property type="molecule type" value="Genomic_DNA"/>
</dbReference>
<dbReference type="SUPFAM" id="SSF52540">
    <property type="entry name" value="P-loop containing nucleoside triphosphate hydrolases"/>
    <property type="match status" value="1"/>
</dbReference>
<dbReference type="PANTHER" id="PTHR43038">
    <property type="entry name" value="ATP-BINDING CASSETTE, SUB-FAMILY H, MEMBER 1"/>
    <property type="match status" value="1"/>
</dbReference>
<comment type="caution">
    <text evidence="9">The sequence shown here is derived from an EMBL/GenBank/DDBJ whole genome shotgun (WGS) entry which is preliminary data.</text>
</comment>
<evidence type="ECO:0000313" key="9">
    <source>
        <dbReference type="EMBL" id="KAK7588219.1"/>
    </source>
</evidence>
<keyword evidence="2 7" id="KW-0812">Transmembrane</keyword>
<keyword evidence="4" id="KW-0067">ATP-binding</keyword>
<dbReference type="Pfam" id="PF00005">
    <property type="entry name" value="ABC_tran"/>
    <property type="match status" value="1"/>
</dbReference>
<dbReference type="AlphaFoldDB" id="A0AAN9TF56"/>
<dbReference type="GO" id="GO:0140359">
    <property type="term" value="F:ABC-type transporter activity"/>
    <property type="evidence" value="ECO:0007669"/>
    <property type="project" value="InterPro"/>
</dbReference>
<dbReference type="CDD" id="cd03230">
    <property type="entry name" value="ABC_DR_subfamily_A"/>
    <property type="match status" value="1"/>
</dbReference>
<feature type="domain" description="ABC transporter" evidence="8">
    <location>
        <begin position="13"/>
        <end position="234"/>
    </location>
</feature>
<dbReference type="InterPro" id="IPR003593">
    <property type="entry name" value="AAA+_ATPase"/>
</dbReference>
<sequence>MELQTKIPSDAAVYIRDAYKRFAPTQIVLNGLSLTIKERTIYGLLGASGCGKSTVLNVIAGRTELDSGTVVVKTKKRSNLGFMPQTLSLHEQMSVYENFTFYGYLFGMETDAIRSRSEDLLKFLELPSGHRLVRELSGGQQRRVSIAVSVIHDPHILILDEPTVGLDLLISKSIWEAFLRMTQQGKTIIITTNYIQEARHANTIGLMRNGVLLAEDAPIKLLERCHVSSLEDAFLLLSQEQEKEIEPGPFPEEIKPAKATFQDDSVFTFQKFKGIMYKNITLLKRDYTFIVVQLIIPIITAFVFNMVIGTKPKNIKLAVLNNEISLSHCLNYTVTSCFMDEYDIPTLSCSYVNYLRKEHYQFIEYDNQEKALNDVRENKVWGLLNFPHNFTRSLAHKVTEGINANDDFVTQSFVETWVDLSNQYIGSFIKYDMMRVIEPFLQEALLVCGENPRLGSQFVEFEKPVYGSPDENFITYASIALLCLGCFFFPLLSTALLAYIEKMEGIMERIMVTGASTIEMISSLILIQIVAHVVQTTLVMIILFWIYDNPLRGGVVAISILMLITGVSGMFHGFMLAVLCDTIFLTGYGAAGLNFALCLTSGLLWPIEGAHVSLRMFNWLSPLSYTVDAARALCIKNFPLTHYLVIRGFSSAVTWCCLILLIIYVSMRHKKGRLEIQK</sequence>
<feature type="transmembrane region" description="Helical" evidence="7">
    <location>
        <begin position="287"/>
        <end position="308"/>
    </location>
</feature>
<evidence type="ECO:0000259" key="8">
    <source>
        <dbReference type="PROSITE" id="PS50893"/>
    </source>
</evidence>
<dbReference type="Proteomes" id="UP001367676">
    <property type="component" value="Unassembled WGS sequence"/>
</dbReference>
<evidence type="ECO:0000256" key="5">
    <source>
        <dbReference type="ARBA" id="ARBA00022989"/>
    </source>
</evidence>